<comment type="caution">
    <text evidence="2">The sequence shown here is derived from an EMBL/GenBank/DDBJ whole genome shotgun (WGS) entry which is preliminary data.</text>
</comment>
<evidence type="ECO:0000313" key="4">
    <source>
        <dbReference type="Proteomes" id="UP000321393"/>
    </source>
</evidence>
<dbReference type="Proteomes" id="UP000321947">
    <property type="component" value="Unassembled WGS sequence"/>
</dbReference>
<feature type="region of interest" description="Disordered" evidence="1">
    <location>
        <begin position="84"/>
        <end position="103"/>
    </location>
</feature>
<evidence type="ECO:0000256" key="1">
    <source>
        <dbReference type="SAM" id="MobiDB-lite"/>
    </source>
</evidence>
<protein>
    <submittedName>
        <fullName evidence="2">CACTA en-spm transposon protein</fullName>
    </submittedName>
</protein>
<dbReference type="Proteomes" id="UP000321393">
    <property type="component" value="Unassembled WGS sequence"/>
</dbReference>
<gene>
    <name evidence="3" type="ORF">E5676_scaffold120G002140</name>
    <name evidence="2" type="ORF">E6C27_scaffold186G001990</name>
</gene>
<name>A0A5A7UP96_CUCMM</name>
<feature type="compositionally biased region" description="Low complexity" evidence="1">
    <location>
        <begin position="84"/>
        <end position="94"/>
    </location>
</feature>
<reference evidence="4 5" key="1">
    <citation type="submission" date="2019-08" db="EMBL/GenBank/DDBJ databases">
        <title>Draft genome sequences of two oriental melons (Cucumis melo L. var makuwa).</title>
        <authorList>
            <person name="Kwon S.-Y."/>
        </authorList>
    </citation>
    <scope>NUCLEOTIDE SEQUENCE [LARGE SCALE GENOMIC DNA]</scope>
    <source>
        <strain evidence="5">cv. Chang Bougi</strain>
        <strain evidence="4">cv. SW 3</strain>
        <tissue evidence="2">Leaf</tissue>
    </source>
</reference>
<evidence type="ECO:0000313" key="2">
    <source>
        <dbReference type="EMBL" id="KAA0056437.1"/>
    </source>
</evidence>
<accession>A0A5A7UP96</accession>
<dbReference type="EMBL" id="SSTD01001877">
    <property type="protein sequence ID" value="TYK29087.1"/>
    <property type="molecule type" value="Genomic_DNA"/>
</dbReference>
<evidence type="ECO:0000313" key="3">
    <source>
        <dbReference type="EMBL" id="TYK29087.1"/>
    </source>
</evidence>
<proteinExistence type="predicted"/>
<sequence length="164" mass="18628">MSTSRMTLYVGLMSIPQSLKDWLCVMSLTTSSTIWMNTCHMQAEQATTTHDSDEPRTMSLFPHGFDEMDVIVLEFAEDLDNLAGGSSSAGNNSGTSQPSTTLTPRRRVCVRKTFSIHCLKWVDVGRDYIEVIKVDLQLFFVLDFNDQAINRFVEHQMLSTFKEF</sequence>
<dbReference type="AlphaFoldDB" id="A0A5A7UP96"/>
<organism evidence="2 4">
    <name type="scientific">Cucumis melo var. makuwa</name>
    <name type="common">Oriental melon</name>
    <dbReference type="NCBI Taxonomy" id="1194695"/>
    <lineage>
        <taxon>Eukaryota</taxon>
        <taxon>Viridiplantae</taxon>
        <taxon>Streptophyta</taxon>
        <taxon>Embryophyta</taxon>
        <taxon>Tracheophyta</taxon>
        <taxon>Spermatophyta</taxon>
        <taxon>Magnoliopsida</taxon>
        <taxon>eudicotyledons</taxon>
        <taxon>Gunneridae</taxon>
        <taxon>Pentapetalae</taxon>
        <taxon>rosids</taxon>
        <taxon>fabids</taxon>
        <taxon>Cucurbitales</taxon>
        <taxon>Cucurbitaceae</taxon>
        <taxon>Benincaseae</taxon>
        <taxon>Cucumis</taxon>
    </lineage>
</organism>
<evidence type="ECO:0000313" key="5">
    <source>
        <dbReference type="Proteomes" id="UP000321947"/>
    </source>
</evidence>
<dbReference type="EMBL" id="SSTE01007511">
    <property type="protein sequence ID" value="KAA0056437.1"/>
    <property type="molecule type" value="Genomic_DNA"/>
</dbReference>